<dbReference type="InterPro" id="IPR020845">
    <property type="entry name" value="AMP-binding_CS"/>
</dbReference>
<protein>
    <recommendedName>
        <fullName evidence="9">4-coumarate--CoA ligase</fullName>
    </recommendedName>
</protein>
<dbReference type="InterPro" id="IPR042099">
    <property type="entry name" value="ANL_N_sf"/>
</dbReference>
<comment type="caution">
    <text evidence="7">The sequence shown here is derived from an EMBL/GenBank/DDBJ whole genome shotgun (WGS) entry which is preliminary data.</text>
</comment>
<dbReference type="InterPro" id="IPR025110">
    <property type="entry name" value="AMP-bd_C"/>
</dbReference>
<organism evidence="7 8">
    <name type="scientific">Psophocarpus tetragonolobus</name>
    <name type="common">Winged bean</name>
    <name type="synonym">Dolichos tetragonolobus</name>
    <dbReference type="NCBI Taxonomy" id="3891"/>
    <lineage>
        <taxon>Eukaryota</taxon>
        <taxon>Viridiplantae</taxon>
        <taxon>Streptophyta</taxon>
        <taxon>Embryophyta</taxon>
        <taxon>Tracheophyta</taxon>
        <taxon>Spermatophyta</taxon>
        <taxon>Magnoliopsida</taxon>
        <taxon>eudicotyledons</taxon>
        <taxon>Gunneridae</taxon>
        <taxon>Pentapetalae</taxon>
        <taxon>rosids</taxon>
        <taxon>fabids</taxon>
        <taxon>Fabales</taxon>
        <taxon>Fabaceae</taxon>
        <taxon>Papilionoideae</taxon>
        <taxon>50 kb inversion clade</taxon>
        <taxon>NPAAA clade</taxon>
        <taxon>indigoferoid/millettioid clade</taxon>
        <taxon>Phaseoleae</taxon>
        <taxon>Psophocarpus</taxon>
    </lineage>
</organism>
<dbReference type="Gene3D" id="3.40.50.12780">
    <property type="entry name" value="N-terminal domain of ligase-like"/>
    <property type="match status" value="1"/>
</dbReference>
<evidence type="ECO:0000259" key="5">
    <source>
        <dbReference type="Pfam" id="PF00501"/>
    </source>
</evidence>
<dbReference type="InterPro" id="IPR045851">
    <property type="entry name" value="AMP-bd_C_sf"/>
</dbReference>
<evidence type="ECO:0008006" key="9">
    <source>
        <dbReference type="Google" id="ProtNLM"/>
    </source>
</evidence>
<name>A0AAN9SQT5_PSOTE</name>
<dbReference type="EMBL" id="JAYMYS010000003">
    <property type="protein sequence ID" value="KAK7402106.1"/>
    <property type="molecule type" value="Genomic_DNA"/>
</dbReference>
<dbReference type="Pfam" id="PF13193">
    <property type="entry name" value="AMP-binding_C"/>
    <property type="match status" value="1"/>
</dbReference>
<dbReference type="GO" id="GO:0016405">
    <property type="term" value="F:CoA-ligase activity"/>
    <property type="evidence" value="ECO:0007669"/>
    <property type="project" value="TreeGrafter"/>
</dbReference>
<dbReference type="Gene3D" id="3.30.300.30">
    <property type="match status" value="1"/>
</dbReference>
<dbReference type="PANTHER" id="PTHR24096:SF412">
    <property type="entry name" value="4-COUMARATE:COA LIGASE-LIKE PROTEIN"/>
    <property type="match status" value="1"/>
</dbReference>
<dbReference type="FunFam" id="3.30.300.30:FF:000007">
    <property type="entry name" value="4-coumarate--CoA ligase 2"/>
    <property type="match status" value="1"/>
</dbReference>
<dbReference type="PANTHER" id="PTHR24096">
    <property type="entry name" value="LONG-CHAIN-FATTY-ACID--COA LIGASE"/>
    <property type="match status" value="1"/>
</dbReference>
<accession>A0AAN9SQT5</accession>
<proteinExistence type="inferred from homology"/>
<sequence length="553" mass="60882">MVNTERKVELEMQRSGYGEDGIYRSLRPSIRLPKDPNLSLVSHLFNRVAHFPNKPALIDANSSETLTFSQLRSLTVHISHALLRLGLSKNDVVLFLAPNDIRYLVCFLAVTSLGAAVTTVNPSYTASEVAKQASDSNPKLLLTVPQLWDKLQHLNLPAVFLRSRSHSHSHSHSNVTTFDALLQLGADATEFPDMNVQQSDTAALLYSSGTTGLSKGVVLTHANFIASSLMIGMDDDLFGEMHSVYLCLLPMFHVFGLAVISYSQLQRASAVVSLNKFDLQLLLNTIHNFRVTHLWLVPPIILALAKHAFVNNYDLSSLKHIGSGAAPLGKDLMLDCAKRFPHATVSQGYGMTETCGIVSLENTRMGIRHSGSAGMLAAGVEAQIVSVDTLKPLPPGQLGEIWVRGPNMMQGYHNNPQATRLTKDKKGWVHTGDLGYFDEDGQIFVVDRIKELIKYKGFQVAPAELEGLLVSHPEILDAVVIPYPDAEAGEVPVAYVVRSPNSSLTEEDVQKFIANQVAHFKRLRRVTFINAVPKTTSGKILRRELIEKVRSKI</sequence>
<keyword evidence="8" id="KW-1185">Reference proteome</keyword>
<dbReference type="FunFam" id="3.40.50.12780:FF:000003">
    <property type="entry name" value="Long-chain-fatty-acid--CoA ligase FadD"/>
    <property type="match status" value="1"/>
</dbReference>
<dbReference type="PROSITE" id="PS00455">
    <property type="entry name" value="AMP_BINDING"/>
    <property type="match status" value="1"/>
</dbReference>
<dbReference type="Proteomes" id="UP001386955">
    <property type="component" value="Unassembled WGS sequence"/>
</dbReference>
<dbReference type="GO" id="GO:0005524">
    <property type="term" value="F:ATP binding"/>
    <property type="evidence" value="ECO:0007669"/>
    <property type="project" value="UniProtKB-KW"/>
</dbReference>
<evidence type="ECO:0000256" key="1">
    <source>
        <dbReference type="ARBA" id="ARBA00006432"/>
    </source>
</evidence>
<dbReference type="CDD" id="cd05904">
    <property type="entry name" value="4CL"/>
    <property type="match status" value="1"/>
</dbReference>
<dbReference type="SUPFAM" id="SSF56801">
    <property type="entry name" value="Acetyl-CoA synthetase-like"/>
    <property type="match status" value="1"/>
</dbReference>
<comment type="similarity">
    <text evidence="1">Belongs to the ATP-dependent AMP-binding enzyme family.</text>
</comment>
<keyword evidence="2" id="KW-0436">Ligase</keyword>
<evidence type="ECO:0000256" key="4">
    <source>
        <dbReference type="ARBA" id="ARBA00022840"/>
    </source>
</evidence>
<keyword evidence="3" id="KW-0547">Nucleotide-binding</keyword>
<dbReference type="Pfam" id="PF00501">
    <property type="entry name" value="AMP-binding"/>
    <property type="match status" value="1"/>
</dbReference>
<gene>
    <name evidence="7" type="ORF">VNO78_14111</name>
</gene>
<dbReference type="AlphaFoldDB" id="A0AAN9SQT5"/>
<reference evidence="7 8" key="1">
    <citation type="submission" date="2024-01" db="EMBL/GenBank/DDBJ databases">
        <title>The genomes of 5 underutilized Papilionoideae crops provide insights into root nodulation and disease resistanc.</title>
        <authorList>
            <person name="Jiang F."/>
        </authorList>
    </citation>
    <scope>NUCLEOTIDE SEQUENCE [LARGE SCALE GENOMIC DNA]</scope>
    <source>
        <strain evidence="7">DUOXIRENSHENG_FW03</strain>
        <tissue evidence="7">Leaves</tissue>
    </source>
</reference>
<feature type="domain" description="AMP-binding enzyme C-terminal" evidence="6">
    <location>
        <begin position="464"/>
        <end position="539"/>
    </location>
</feature>
<evidence type="ECO:0000256" key="2">
    <source>
        <dbReference type="ARBA" id="ARBA00022598"/>
    </source>
</evidence>
<evidence type="ECO:0000313" key="8">
    <source>
        <dbReference type="Proteomes" id="UP001386955"/>
    </source>
</evidence>
<evidence type="ECO:0000256" key="3">
    <source>
        <dbReference type="ARBA" id="ARBA00022741"/>
    </source>
</evidence>
<evidence type="ECO:0000259" key="6">
    <source>
        <dbReference type="Pfam" id="PF13193"/>
    </source>
</evidence>
<evidence type="ECO:0000313" key="7">
    <source>
        <dbReference type="EMBL" id="KAK7402106.1"/>
    </source>
</evidence>
<dbReference type="InterPro" id="IPR000873">
    <property type="entry name" value="AMP-dep_synth/lig_dom"/>
</dbReference>
<feature type="domain" description="AMP-dependent synthetase/ligase" evidence="5">
    <location>
        <begin position="46"/>
        <end position="413"/>
    </location>
</feature>
<keyword evidence="4" id="KW-0067">ATP-binding</keyword>